<dbReference type="PANTHER" id="PTHR22953">
    <property type="entry name" value="ACID PHOSPHATASE RELATED"/>
    <property type="match status" value="1"/>
</dbReference>
<dbReference type="Gene3D" id="3.60.21.10">
    <property type="match status" value="1"/>
</dbReference>
<feature type="domain" description="Purple acid phosphatase N-terminal" evidence="3">
    <location>
        <begin position="150"/>
        <end position="251"/>
    </location>
</feature>
<dbReference type="PANTHER" id="PTHR22953:SF153">
    <property type="entry name" value="PURPLE ACID PHOSPHATASE"/>
    <property type="match status" value="1"/>
</dbReference>
<dbReference type="SUPFAM" id="SSF56300">
    <property type="entry name" value="Metallo-dependent phosphatases"/>
    <property type="match status" value="1"/>
</dbReference>
<dbReference type="SUPFAM" id="SSF49363">
    <property type="entry name" value="Purple acid phosphatase, N-terminal domain"/>
    <property type="match status" value="1"/>
</dbReference>
<dbReference type="Gene3D" id="2.60.40.380">
    <property type="entry name" value="Purple acid phosphatase-like, N-terminal"/>
    <property type="match status" value="1"/>
</dbReference>
<keyword evidence="2" id="KW-0812">Transmembrane</keyword>
<proteinExistence type="predicted"/>
<dbReference type="InterPro" id="IPR029052">
    <property type="entry name" value="Metallo-depent_PP-like"/>
</dbReference>
<organism evidence="4">
    <name type="scientific">Arcella intermedia</name>
    <dbReference type="NCBI Taxonomy" id="1963864"/>
    <lineage>
        <taxon>Eukaryota</taxon>
        <taxon>Amoebozoa</taxon>
        <taxon>Tubulinea</taxon>
        <taxon>Elardia</taxon>
        <taxon>Arcellinida</taxon>
        <taxon>Sphaerothecina</taxon>
        <taxon>Arcellidae</taxon>
        <taxon>Arcella</taxon>
    </lineage>
</organism>
<dbReference type="InterPro" id="IPR015914">
    <property type="entry name" value="PAPs_N"/>
</dbReference>
<feature type="transmembrane region" description="Helical" evidence="2">
    <location>
        <begin position="6"/>
        <end position="29"/>
    </location>
</feature>
<protein>
    <recommendedName>
        <fullName evidence="3">Purple acid phosphatase N-terminal domain-containing protein</fullName>
    </recommendedName>
</protein>
<evidence type="ECO:0000256" key="2">
    <source>
        <dbReference type="SAM" id="Phobius"/>
    </source>
</evidence>
<evidence type="ECO:0000313" key="4">
    <source>
        <dbReference type="EMBL" id="NDV33239.1"/>
    </source>
</evidence>
<sequence>MTYGMLAFLGFLGGSLAFTLVFALIALALFKAKKTIPARVFSVLSLICFTLFIFSLSTFYFIPWFASALINTALWNIFFVLIRFWFPKKKLKSKVFIVALVVLVLFTLVMIWFWSFFFSGICIGFHPDEVTFAGSRLGTPDKCPSYAPAPCHVYLTLGKDISKNINVIFHSMNHYAHPIVYYGLLNTTQINSNNFMNMTAADYPLDFISQFSKRWVYYAYLDNLLPDQTYYYLVGDAGDPATYSTLKKFRTGITGGSYKFASGGDVGVEWPYPTMTTQQVAARDPLFLVLGGDIAYANGLPGCYQRWDDLMWMFQNSLVTADGRSIPLIVSIGNHEAGFVYLAPFLKTHKNVI</sequence>
<name>A0A6B2L8A7_9EUKA</name>
<feature type="transmembrane region" description="Helical" evidence="2">
    <location>
        <begin position="68"/>
        <end position="86"/>
    </location>
</feature>
<dbReference type="InterPro" id="IPR008963">
    <property type="entry name" value="Purple_acid_Pase-like_N"/>
</dbReference>
<feature type="transmembrane region" description="Helical" evidence="2">
    <location>
        <begin position="95"/>
        <end position="117"/>
    </location>
</feature>
<dbReference type="GO" id="GO:0046872">
    <property type="term" value="F:metal ion binding"/>
    <property type="evidence" value="ECO:0007669"/>
    <property type="project" value="InterPro"/>
</dbReference>
<evidence type="ECO:0000259" key="3">
    <source>
        <dbReference type="Pfam" id="PF16656"/>
    </source>
</evidence>
<dbReference type="InterPro" id="IPR039331">
    <property type="entry name" value="PAPs-like"/>
</dbReference>
<evidence type="ECO:0000256" key="1">
    <source>
        <dbReference type="ARBA" id="ARBA00022729"/>
    </source>
</evidence>
<dbReference type="GO" id="GO:0003993">
    <property type="term" value="F:acid phosphatase activity"/>
    <property type="evidence" value="ECO:0007669"/>
    <property type="project" value="InterPro"/>
</dbReference>
<accession>A0A6B2L8A7</accession>
<keyword evidence="1" id="KW-0732">Signal</keyword>
<dbReference type="AlphaFoldDB" id="A0A6B2L8A7"/>
<feature type="transmembrane region" description="Helical" evidence="2">
    <location>
        <begin position="41"/>
        <end position="62"/>
    </location>
</feature>
<keyword evidence="2" id="KW-1133">Transmembrane helix</keyword>
<dbReference type="EMBL" id="GIBP01004270">
    <property type="protein sequence ID" value="NDV33239.1"/>
    <property type="molecule type" value="Transcribed_RNA"/>
</dbReference>
<reference evidence="4" key="1">
    <citation type="journal article" date="2020" name="J. Eukaryot. Microbiol.">
        <title>De novo Sequencing, Assembly and Annotation of the Transcriptome for the Free-Living Testate Amoeba Arcella intermedia.</title>
        <authorList>
            <person name="Ribeiro G.M."/>
            <person name="Porfirio-Sousa A.L."/>
            <person name="Maurer-Alcala X.X."/>
            <person name="Katz L.A."/>
            <person name="Lahr D.J.G."/>
        </authorList>
    </citation>
    <scope>NUCLEOTIDE SEQUENCE</scope>
</reference>
<keyword evidence="2" id="KW-0472">Membrane</keyword>
<dbReference type="Pfam" id="PF16656">
    <property type="entry name" value="Pur_ac_phosph_N"/>
    <property type="match status" value="1"/>
</dbReference>